<dbReference type="AlphaFoldDB" id="A0A1B9I8G1"/>
<dbReference type="SUPFAM" id="SSF50475">
    <property type="entry name" value="FMN-binding split barrel"/>
    <property type="match status" value="1"/>
</dbReference>
<organism evidence="3">
    <name type="scientific">Kwoniella pini CBS 10737</name>
    <dbReference type="NCBI Taxonomy" id="1296096"/>
    <lineage>
        <taxon>Eukaryota</taxon>
        <taxon>Fungi</taxon>
        <taxon>Dikarya</taxon>
        <taxon>Basidiomycota</taxon>
        <taxon>Agaricomycotina</taxon>
        <taxon>Tremellomycetes</taxon>
        <taxon>Tremellales</taxon>
        <taxon>Cryptococcaceae</taxon>
        <taxon>Kwoniella</taxon>
    </lineage>
</organism>
<evidence type="ECO:0000313" key="5">
    <source>
        <dbReference type="Proteomes" id="UP000094020"/>
    </source>
</evidence>
<dbReference type="InterPro" id="IPR055343">
    <property type="entry name" value="CREG_beta-barrel"/>
</dbReference>
<evidence type="ECO:0000313" key="4">
    <source>
        <dbReference type="EMBL" id="WWC71028.1"/>
    </source>
</evidence>
<dbReference type="Proteomes" id="UP000094020">
    <property type="component" value="Chromosome 6"/>
</dbReference>
<dbReference type="KEGG" id="kpin:30170889"/>
<name>A0A1B9I8G1_9TREE</name>
<dbReference type="GeneID" id="30170889"/>
<reference evidence="4" key="2">
    <citation type="submission" date="2013-07" db="EMBL/GenBank/DDBJ databases">
        <authorList>
            <consortium name="The Broad Institute Genome Sequencing Platform"/>
            <person name="Cuomo C."/>
            <person name="Litvintseva A."/>
            <person name="Chen Y."/>
            <person name="Heitman J."/>
            <person name="Sun S."/>
            <person name="Springer D."/>
            <person name="Dromer F."/>
            <person name="Young S.K."/>
            <person name="Zeng Q."/>
            <person name="Gargeya S."/>
            <person name="Fitzgerald M."/>
            <person name="Abouelleil A."/>
            <person name="Alvarado L."/>
            <person name="Berlin A.M."/>
            <person name="Chapman S.B."/>
            <person name="Dewar J."/>
            <person name="Goldberg J."/>
            <person name="Griggs A."/>
            <person name="Gujja S."/>
            <person name="Hansen M."/>
            <person name="Howarth C."/>
            <person name="Imamovic A."/>
            <person name="Larimer J."/>
            <person name="McCowan C."/>
            <person name="Murphy C."/>
            <person name="Pearson M."/>
            <person name="Priest M."/>
            <person name="Roberts A."/>
            <person name="Saif S."/>
            <person name="Shea T."/>
            <person name="Sykes S."/>
            <person name="Wortman J."/>
            <person name="Nusbaum C."/>
            <person name="Birren B."/>
        </authorList>
    </citation>
    <scope>NUCLEOTIDE SEQUENCE</scope>
    <source>
        <strain evidence="4">CBS 10737</strain>
    </source>
</reference>
<protein>
    <recommendedName>
        <fullName evidence="2">CREG-like beta-barrel domain-containing protein</fullName>
    </recommendedName>
</protein>
<reference evidence="4" key="4">
    <citation type="submission" date="2024-02" db="EMBL/GenBank/DDBJ databases">
        <title>Comparative genomics of Cryptococcus and Kwoniella reveals pathogenesis evolution and contrasting modes of karyotype evolution via chromosome fusion or intercentromeric recombination.</title>
        <authorList>
            <person name="Coelho M.A."/>
            <person name="David-Palma M."/>
            <person name="Shea T."/>
            <person name="Bowers K."/>
            <person name="McGinley-Smith S."/>
            <person name="Mohammad A.W."/>
            <person name="Gnirke A."/>
            <person name="Yurkov A.M."/>
            <person name="Nowrousian M."/>
            <person name="Sun S."/>
            <person name="Cuomo C.A."/>
            <person name="Heitman J."/>
        </authorList>
    </citation>
    <scope>NUCLEOTIDE SEQUENCE</scope>
    <source>
        <strain evidence="4">CBS 10737</strain>
    </source>
</reference>
<gene>
    <name evidence="3" type="ORF">I206_02520</name>
    <name evidence="4" type="ORF">I206_104981</name>
</gene>
<dbReference type="EMBL" id="KV700115">
    <property type="protein sequence ID" value="OCF51804.1"/>
    <property type="molecule type" value="Genomic_DNA"/>
</dbReference>
<dbReference type="Pfam" id="PF13883">
    <property type="entry name" value="CREG_beta-barrel"/>
    <property type="match status" value="1"/>
</dbReference>
<dbReference type="EMBL" id="CP144524">
    <property type="protein sequence ID" value="WWC71028.1"/>
    <property type="molecule type" value="Genomic_DNA"/>
</dbReference>
<evidence type="ECO:0000259" key="2">
    <source>
        <dbReference type="Pfam" id="PF13883"/>
    </source>
</evidence>
<dbReference type="PANTHER" id="PTHR37273">
    <property type="entry name" value="CHROMOSOME 8, WHOLE GENOME SHOTGUN SEQUENCE"/>
    <property type="match status" value="1"/>
</dbReference>
<reference evidence="3" key="3">
    <citation type="submission" date="2016-07" db="EMBL/GenBank/DDBJ databases">
        <title>Evolution of pathogenesis and genome organization in the Tremellales.</title>
        <authorList>
            <person name="Cuomo C."/>
            <person name="Litvintseva A."/>
            <person name="Heitman J."/>
            <person name="Chen Y."/>
            <person name="Sun S."/>
            <person name="Springer D."/>
            <person name="Dromer F."/>
            <person name="Young S."/>
            <person name="Zeng Q."/>
            <person name="Chapman S."/>
            <person name="Gujja S."/>
            <person name="Saif S."/>
            <person name="Birren B."/>
        </authorList>
    </citation>
    <scope>NUCLEOTIDE SEQUENCE</scope>
    <source>
        <strain evidence="3">CBS 10737</strain>
    </source>
</reference>
<sequence>MFARFIIGLSIIISALGLTLPSDQLTNRETLVEAAHNARMLVRDVNTGTMASVYPNTSDLAGRPFAMMEYHAPCYSNGSLTLILMPISRSTQNIFQDPGHHIAYTVNMPTEGIKSPMSRSRVALMGNVTTLRDISLEESEKLSKCYTKFHPDSKFWLPGNSDSPHFSLWARLDLDTIYYVGGFGNIHYIGSIPVDLYAKSQYKVQKDYKLKENDILQNVWENDLDLDLNQIVF</sequence>
<keyword evidence="1" id="KW-0732">Signal</keyword>
<feature type="signal peptide" evidence="1">
    <location>
        <begin position="1"/>
        <end position="17"/>
    </location>
</feature>
<dbReference type="PANTHER" id="PTHR37273:SF1">
    <property type="entry name" value="ADL397C-AP"/>
    <property type="match status" value="1"/>
</dbReference>
<feature type="chain" id="PRO_5008628428" description="CREG-like beta-barrel domain-containing protein" evidence="1">
    <location>
        <begin position="18"/>
        <end position="233"/>
    </location>
</feature>
<dbReference type="OrthoDB" id="2138282at2759"/>
<feature type="domain" description="CREG-like beta-barrel" evidence="2">
    <location>
        <begin position="32"/>
        <end position="198"/>
    </location>
</feature>
<evidence type="ECO:0000313" key="3">
    <source>
        <dbReference type="EMBL" id="OCF51804.1"/>
    </source>
</evidence>
<evidence type="ECO:0000256" key="1">
    <source>
        <dbReference type="SAM" id="SignalP"/>
    </source>
</evidence>
<dbReference type="Gene3D" id="2.30.110.10">
    <property type="entry name" value="Electron Transport, Fmn-binding Protein, Chain A"/>
    <property type="match status" value="1"/>
</dbReference>
<dbReference type="STRING" id="1296096.A0A1B9I8G1"/>
<proteinExistence type="predicted"/>
<dbReference type="RefSeq" id="XP_019013023.1">
    <property type="nucleotide sequence ID" value="XM_019154283.1"/>
</dbReference>
<dbReference type="InterPro" id="IPR012349">
    <property type="entry name" value="Split_barrel_FMN-bd"/>
</dbReference>
<reference evidence="3" key="1">
    <citation type="submission" date="2013-07" db="EMBL/GenBank/DDBJ databases">
        <title>The Genome Sequence of Cryptococcus pinus CBS10737.</title>
        <authorList>
            <consortium name="The Broad Institute Genome Sequencing Platform"/>
            <person name="Cuomo C."/>
            <person name="Litvintseva A."/>
            <person name="Chen Y."/>
            <person name="Heitman J."/>
            <person name="Sun S."/>
            <person name="Springer D."/>
            <person name="Dromer F."/>
            <person name="Young S.K."/>
            <person name="Zeng Q."/>
            <person name="Gargeya S."/>
            <person name="Fitzgerald M."/>
            <person name="Abouelleil A."/>
            <person name="Alvarado L."/>
            <person name="Berlin A.M."/>
            <person name="Chapman S.B."/>
            <person name="Dewar J."/>
            <person name="Goldberg J."/>
            <person name="Griggs A."/>
            <person name="Gujja S."/>
            <person name="Hansen M."/>
            <person name="Howarth C."/>
            <person name="Imamovic A."/>
            <person name="Larimer J."/>
            <person name="McCowan C."/>
            <person name="Murphy C."/>
            <person name="Pearson M."/>
            <person name="Priest M."/>
            <person name="Roberts A."/>
            <person name="Saif S."/>
            <person name="Shea T."/>
            <person name="Sykes S."/>
            <person name="Wortman J."/>
            <person name="Nusbaum C."/>
            <person name="Birren B."/>
        </authorList>
    </citation>
    <scope>NUCLEOTIDE SEQUENCE [LARGE SCALE GENOMIC DNA]</scope>
    <source>
        <strain evidence="3">CBS 10737</strain>
    </source>
</reference>
<accession>A0A1B9I8G1</accession>
<keyword evidence="5" id="KW-1185">Reference proteome</keyword>